<organism evidence="2 3">
    <name type="scientific">Jatropha curcas</name>
    <name type="common">Barbados nut</name>
    <dbReference type="NCBI Taxonomy" id="180498"/>
    <lineage>
        <taxon>Eukaryota</taxon>
        <taxon>Viridiplantae</taxon>
        <taxon>Streptophyta</taxon>
        <taxon>Embryophyta</taxon>
        <taxon>Tracheophyta</taxon>
        <taxon>Spermatophyta</taxon>
        <taxon>Magnoliopsida</taxon>
        <taxon>eudicotyledons</taxon>
        <taxon>Gunneridae</taxon>
        <taxon>Pentapetalae</taxon>
        <taxon>rosids</taxon>
        <taxon>fabids</taxon>
        <taxon>Malpighiales</taxon>
        <taxon>Euphorbiaceae</taxon>
        <taxon>Crotonoideae</taxon>
        <taxon>Jatropheae</taxon>
        <taxon>Jatropha</taxon>
    </lineage>
</organism>
<gene>
    <name evidence="2" type="ORF">JCGZ_06739</name>
</gene>
<reference evidence="2 3" key="1">
    <citation type="journal article" date="2014" name="PLoS ONE">
        <title>Global Analysis of Gene Expression Profiles in Physic Nut (Jatropha curcas L.) Seedlings Exposed to Salt Stress.</title>
        <authorList>
            <person name="Zhang L."/>
            <person name="Zhang C."/>
            <person name="Wu P."/>
            <person name="Chen Y."/>
            <person name="Li M."/>
            <person name="Jiang H."/>
            <person name="Wu G."/>
        </authorList>
    </citation>
    <scope>NUCLEOTIDE SEQUENCE [LARGE SCALE GENOMIC DNA]</scope>
    <source>
        <strain evidence="3">cv. GZQX0401</strain>
        <tissue evidence="2">Young leaves</tissue>
    </source>
</reference>
<feature type="region of interest" description="Disordered" evidence="1">
    <location>
        <begin position="294"/>
        <end position="318"/>
    </location>
</feature>
<name>A0A067KYF9_JATCU</name>
<evidence type="ECO:0000313" key="3">
    <source>
        <dbReference type="Proteomes" id="UP000027138"/>
    </source>
</evidence>
<proteinExistence type="predicted"/>
<feature type="compositionally biased region" description="Basic and acidic residues" evidence="1">
    <location>
        <begin position="308"/>
        <end position="318"/>
    </location>
</feature>
<sequence length="318" mass="33978">MYPTSKVGLSNSNYLYKFPKPYVTDKFRDRVRPSLKSVPGHVSTCKGWGGLAIKALFHLSGPYPMQSLHAGGVLCGRAQLVGSWAAALMSPWQGKTSVVRYGKACLGAKVSLSGQAPGAPHGRSAARDSRPVTEWYQSRLAACFNTHLTKHALQAMSKQWHSPRHRPFIRCRSNGAVLGIGGVKAMAQTSGTEHYIRASLARVVPEKWAAVGRKARTVQGVPSCISTCKGWGGLAIKALFHPSGPYPMQSLHASEVLCRGAQLVGSWAAPLMSPWQGETSILRYGKTCLGAKVSPSGQAPGAPHGRSAARDSRPVTLS</sequence>
<accession>A0A067KYF9</accession>
<dbReference type="EMBL" id="KK914408">
    <property type="protein sequence ID" value="KDP37285.1"/>
    <property type="molecule type" value="Genomic_DNA"/>
</dbReference>
<keyword evidence="3" id="KW-1185">Reference proteome</keyword>
<dbReference type="AlphaFoldDB" id="A0A067KYF9"/>
<evidence type="ECO:0000256" key="1">
    <source>
        <dbReference type="SAM" id="MobiDB-lite"/>
    </source>
</evidence>
<dbReference type="Proteomes" id="UP000027138">
    <property type="component" value="Unassembled WGS sequence"/>
</dbReference>
<evidence type="ECO:0000313" key="2">
    <source>
        <dbReference type="EMBL" id="KDP37285.1"/>
    </source>
</evidence>
<protein>
    <submittedName>
        <fullName evidence="2">Uncharacterized protein</fullName>
    </submittedName>
</protein>